<dbReference type="SUPFAM" id="SSF51445">
    <property type="entry name" value="(Trans)glycosidases"/>
    <property type="match status" value="1"/>
</dbReference>
<dbReference type="Proteomes" id="UP001202248">
    <property type="component" value="Unassembled WGS sequence"/>
</dbReference>
<reference evidence="1 2" key="1">
    <citation type="submission" date="2022-02" db="EMBL/GenBank/DDBJ databases">
        <authorList>
            <person name="Min J."/>
        </authorList>
    </citation>
    <scope>NUCLEOTIDE SEQUENCE [LARGE SCALE GENOMIC DNA]</scope>
    <source>
        <strain evidence="1 2">GR10-1</strain>
    </source>
</reference>
<name>A0ABS9SFL0_9BACT</name>
<evidence type="ECO:0000313" key="1">
    <source>
        <dbReference type="EMBL" id="MCH5597146.1"/>
    </source>
</evidence>
<evidence type="ECO:0008006" key="3">
    <source>
        <dbReference type="Google" id="ProtNLM"/>
    </source>
</evidence>
<dbReference type="RefSeq" id="WP_240826551.1">
    <property type="nucleotide sequence ID" value="NZ_JAKWBL010000001.1"/>
</dbReference>
<dbReference type="EMBL" id="JAKWBL010000001">
    <property type="protein sequence ID" value="MCH5597146.1"/>
    <property type="molecule type" value="Genomic_DNA"/>
</dbReference>
<accession>A0ABS9SFL0</accession>
<sequence length="96" mass="11255">MKRYNKPMFCTEYMARPNGSTFQSSLPVAKENKVAMINWGFVDGKSQTIYPWDSWTKKYTSEPPLWFHDIFRKDGTPYKQEEVDFIKTMTGVANSQ</sequence>
<organism evidence="1 2">
    <name type="scientific">Niabella ginsengisoli</name>
    <dbReference type="NCBI Taxonomy" id="522298"/>
    <lineage>
        <taxon>Bacteria</taxon>
        <taxon>Pseudomonadati</taxon>
        <taxon>Bacteroidota</taxon>
        <taxon>Chitinophagia</taxon>
        <taxon>Chitinophagales</taxon>
        <taxon>Chitinophagaceae</taxon>
        <taxon>Niabella</taxon>
    </lineage>
</organism>
<gene>
    <name evidence="1" type="ORF">MKP09_04075</name>
</gene>
<protein>
    <recommendedName>
        <fullName evidence="3">GH26 domain-containing protein</fullName>
    </recommendedName>
</protein>
<evidence type="ECO:0000313" key="2">
    <source>
        <dbReference type="Proteomes" id="UP001202248"/>
    </source>
</evidence>
<proteinExistence type="predicted"/>
<dbReference type="InterPro" id="IPR017853">
    <property type="entry name" value="GH"/>
</dbReference>
<keyword evidence="2" id="KW-1185">Reference proteome</keyword>
<comment type="caution">
    <text evidence="1">The sequence shown here is derived from an EMBL/GenBank/DDBJ whole genome shotgun (WGS) entry which is preliminary data.</text>
</comment>